<dbReference type="GO" id="GO:0016791">
    <property type="term" value="F:phosphatase activity"/>
    <property type="evidence" value="ECO:0007669"/>
    <property type="project" value="TreeGrafter"/>
</dbReference>
<dbReference type="SUPFAM" id="SSF53254">
    <property type="entry name" value="Phosphoglycerate mutase-like"/>
    <property type="match status" value="1"/>
</dbReference>
<organism evidence="1 2">
    <name type="scientific">Rhizodiscina lignyota</name>
    <dbReference type="NCBI Taxonomy" id="1504668"/>
    <lineage>
        <taxon>Eukaryota</taxon>
        <taxon>Fungi</taxon>
        <taxon>Dikarya</taxon>
        <taxon>Ascomycota</taxon>
        <taxon>Pezizomycotina</taxon>
        <taxon>Dothideomycetes</taxon>
        <taxon>Pleosporomycetidae</taxon>
        <taxon>Aulographales</taxon>
        <taxon>Rhizodiscinaceae</taxon>
        <taxon>Rhizodiscina</taxon>
    </lineage>
</organism>
<dbReference type="Pfam" id="PF00300">
    <property type="entry name" value="His_Phos_1"/>
    <property type="match status" value="1"/>
</dbReference>
<accession>A0A9P4M7A1</accession>
<dbReference type="Proteomes" id="UP000799772">
    <property type="component" value="Unassembled WGS sequence"/>
</dbReference>
<comment type="caution">
    <text evidence="1">The sequence shown here is derived from an EMBL/GenBank/DDBJ whole genome shotgun (WGS) entry which is preliminary data.</text>
</comment>
<gene>
    <name evidence="1" type="ORF">NA57DRAFT_73811</name>
</gene>
<proteinExistence type="predicted"/>
<dbReference type="GO" id="GO:0005737">
    <property type="term" value="C:cytoplasm"/>
    <property type="evidence" value="ECO:0007669"/>
    <property type="project" value="TreeGrafter"/>
</dbReference>
<dbReference type="SMART" id="SM00855">
    <property type="entry name" value="PGAM"/>
    <property type="match status" value="1"/>
</dbReference>
<dbReference type="InterPro" id="IPR013078">
    <property type="entry name" value="His_Pase_superF_clade-1"/>
</dbReference>
<dbReference type="EMBL" id="ML978124">
    <property type="protein sequence ID" value="KAF2100198.1"/>
    <property type="molecule type" value="Genomic_DNA"/>
</dbReference>
<dbReference type="InterPro" id="IPR029033">
    <property type="entry name" value="His_PPase_superfam"/>
</dbReference>
<dbReference type="OrthoDB" id="496981at2759"/>
<protein>
    <submittedName>
        <fullName evidence="1">Phosphoglycerate mutase</fullName>
    </submittedName>
</protein>
<name>A0A9P4M7A1_9PEZI</name>
<evidence type="ECO:0000313" key="1">
    <source>
        <dbReference type="EMBL" id="KAF2100198.1"/>
    </source>
</evidence>
<sequence length="307" mass="34962">MAANEATCHFKFQALPQFFKNYSEKAQKDSSFRATTLPGLGLIDRPYNTDGKSKKEIKHKDMDGQPWKRFKAYVENLNKQDPDTSYKVLYITRHGFGYHNAFMSKVSSESWNDHWSHLDGDGKVTWADSRLDQEGLEQATVLGQFWIDAVANDKIPIPETIYSSPLTRCLETTRLVFSKAMKAQGAQFQPIVKELLRERLTNHTCDRRSSQSWIKEQFSEFAVEPGFSEEDVLWSAERSESAEDHLARKQRVLEDIFASDENQFIALTTHSYAISAILGVIGLPGFRVREGSSIAILVKGERVTKDI</sequence>
<dbReference type="PANTHER" id="PTHR48100:SF1">
    <property type="entry name" value="HISTIDINE PHOSPHATASE FAMILY PROTEIN-RELATED"/>
    <property type="match status" value="1"/>
</dbReference>
<reference evidence="1" key="1">
    <citation type="journal article" date="2020" name="Stud. Mycol.">
        <title>101 Dothideomycetes genomes: a test case for predicting lifestyles and emergence of pathogens.</title>
        <authorList>
            <person name="Haridas S."/>
            <person name="Albert R."/>
            <person name="Binder M."/>
            <person name="Bloem J."/>
            <person name="Labutti K."/>
            <person name="Salamov A."/>
            <person name="Andreopoulos B."/>
            <person name="Baker S."/>
            <person name="Barry K."/>
            <person name="Bills G."/>
            <person name="Bluhm B."/>
            <person name="Cannon C."/>
            <person name="Castanera R."/>
            <person name="Culley D."/>
            <person name="Daum C."/>
            <person name="Ezra D."/>
            <person name="Gonzalez J."/>
            <person name="Henrissat B."/>
            <person name="Kuo A."/>
            <person name="Liang C."/>
            <person name="Lipzen A."/>
            <person name="Lutzoni F."/>
            <person name="Magnuson J."/>
            <person name="Mondo S."/>
            <person name="Nolan M."/>
            <person name="Ohm R."/>
            <person name="Pangilinan J."/>
            <person name="Park H.-J."/>
            <person name="Ramirez L."/>
            <person name="Alfaro M."/>
            <person name="Sun H."/>
            <person name="Tritt A."/>
            <person name="Yoshinaga Y."/>
            <person name="Zwiers L.-H."/>
            <person name="Turgeon B."/>
            <person name="Goodwin S."/>
            <person name="Spatafora J."/>
            <person name="Crous P."/>
            <person name="Grigoriev I."/>
        </authorList>
    </citation>
    <scope>NUCLEOTIDE SEQUENCE</scope>
    <source>
        <strain evidence="1">CBS 133067</strain>
    </source>
</reference>
<dbReference type="AlphaFoldDB" id="A0A9P4M7A1"/>
<dbReference type="PANTHER" id="PTHR48100">
    <property type="entry name" value="BROAD-SPECIFICITY PHOSPHATASE YOR283W-RELATED"/>
    <property type="match status" value="1"/>
</dbReference>
<dbReference type="Gene3D" id="3.40.50.1240">
    <property type="entry name" value="Phosphoglycerate mutase-like"/>
    <property type="match status" value="1"/>
</dbReference>
<dbReference type="CDD" id="cd07067">
    <property type="entry name" value="HP_PGM_like"/>
    <property type="match status" value="1"/>
</dbReference>
<dbReference type="InterPro" id="IPR050275">
    <property type="entry name" value="PGM_Phosphatase"/>
</dbReference>
<evidence type="ECO:0000313" key="2">
    <source>
        <dbReference type="Proteomes" id="UP000799772"/>
    </source>
</evidence>
<keyword evidence="2" id="KW-1185">Reference proteome</keyword>